<dbReference type="InterPro" id="IPR006709">
    <property type="entry name" value="SSU_processome_Utp14"/>
</dbReference>
<evidence type="ECO:0000256" key="6">
    <source>
        <dbReference type="SAM" id="MobiDB-lite"/>
    </source>
</evidence>
<accession>A0A9P0AIT8</accession>
<proteinExistence type="inferred from homology"/>
<dbReference type="GO" id="GO:0006364">
    <property type="term" value="P:rRNA processing"/>
    <property type="evidence" value="ECO:0007669"/>
    <property type="project" value="InterPro"/>
</dbReference>
<dbReference type="Pfam" id="PF04615">
    <property type="entry name" value="Utp14"/>
    <property type="match status" value="2"/>
</dbReference>
<feature type="compositionally biased region" description="Basic and acidic residues" evidence="6">
    <location>
        <begin position="61"/>
        <end position="73"/>
    </location>
</feature>
<name>A0A9P0AIT8_BEMTA</name>
<evidence type="ECO:0000256" key="5">
    <source>
        <dbReference type="SAM" id="Coils"/>
    </source>
</evidence>
<keyword evidence="4" id="KW-0539">Nucleus</keyword>
<feature type="compositionally biased region" description="Basic and acidic residues" evidence="6">
    <location>
        <begin position="435"/>
        <end position="448"/>
    </location>
</feature>
<organism evidence="7 8">
    <name type="scientific">Bemisia tabaci</name>
    <name type="common">Sweetpotato whitefly</name>
    <name type="synonym">Aleurodes tabaci</name>
    <dbReference type="NCBI Taxonomy" id="7038"/>
    <lineage>
        <taxon>Eukaryota</taxon>
        <taxon>Metazoa</taxon>
        <taxon>Ecdysozoa</taxon>
        <taxon>Arthropoda</taxon>
        <taxon>Hexapoda</taxon>
        <taxon>Insecta</taxon>
        <taxon>Pterygota</taxon>
        <taxon>Neoptera</taxon>
        <taxon>Paraneoptera</taxon>
        <taxon>Hemiptera</taxon>
        <taxon>Sternorrhyncha</taxon>
        <taxon>Aleyrodoidea</taxon>
        <taxon>Aleyrodidae</taxon>
        <taxon>Aleyrodinae</taxon>
        <taxon>Bemisia</taxon>
    </lineage>
</organism>
<feature type="coiled-coil region" evidence="5">
    <location>
        <begin position="180"/>
        <end position="214"/>
    </location>
</feature>
<dbReference type="KEGG" id="btab:109031380"/>
<comment type="similarity">
    <text evidence="2">Belongs to the UTP14 family.</text>
</comment>
<keyword evidence="3" id="KW-0597">Phosphoprotein</keyword>
<evidence type="ECO:0000256" key="1">
    <source>
        <dbReference type="ARBA" id="ARBA00004604"/>
    </source>
</evidence>
<dbReference type="PANTHER" id="PTHR14150">
    <property type="entry name" value="U3 SMALL NUCLEOLAR RNA-ASSOCIATED PROTEIN 14"/>
    <property type="match status" value="1"/>
</dbReference>
<dbReference type="EMBL" id="OU963867">
    <property type="protein sequence ID" value="CAH0392467.1"/>
    <property type="molecule type" value="Genomic_DNA"/>
</dbReference>
<feature type="compositionally biased region" description="Basic residues" evidence="6">
    <location>
        <begin position="1"/>
        <end position="14"/>
    </location>
</feature>
<protein>
    <submittedName>
        <fullName evidence="7">Uncharacterized protein</fullName>
    </submittedName>
</protein>
<evidence type="ECO:0000313" key="7">
    <source>
        <dbReference type="EMBL" id="CAH0392467.1"/>
    </source>
</evidence>
<feature type="region of interest" description="Disordered" evidence="6">
    <location>
        <begin position="381"/>
        <end position="483"/>
    </location>
</feature>
<dbReference type="Proteomes" id="UP001152759">
    <property type="component" value="Chromosome 6"/>
</dbReference>
<feature type="region of interest" description="Disordered" evidence="6">
    <location>
        <begin position="1"/>
        <end position="73"/>
    </location>
</feature>
<comment type="subcellular location">
    <subcellularLocation>
        <location evidence="1">Nucleus</location>
        <location evidence="1">Nucleolus</location>
    </subcellularLocation>
</comment>
<dbReference type="PANTHER" id="PTHR14150:SF12">
    <property type="entry name" value="U3 SMALL NUCLEOLAR RNA-ASSOCIATED PROTEIN 14 HOMOLOG A"/>
    <property type="match status" value="1"/>
</dbReference>
<keyword evidence="8" id="KW-1185">Reference proteome</keyword>
<sequence length="684" mass="78405">MGVQKRRRRPRLKRKFEDADDDVPSEKKYDQFTASLRNLDGKKKLQAPTRVEPSFQVSEFHLGKQRDGSSKAKDTVNVQDLAQLLAKKPHLASIHQQFRETQKKSQKLPKPLERTVEKKLKRKVGFTHLKKDLDKWQSVVETNRVADQMKFPLNKEEIEIYDDCDILSTFSKPTPLEEAMAAVLKKSEVAQKENRKHEEKQKKYNLTLKEMIERRKMIAKARAQQSFLAVKAKYQKKIKSKKYHRILRKDKVKQQIKDFEKLKEDDPEAALEQMNQIERVRAAERATLRHRNTGRWAKNMAIRAKYDKESRQVLADQIEQSRSLTQKMQTNSSDESDGEELELEDAADNPWIDKDEKDATNEADKFFSGYRKYWTDKNKDVTEIDINVSADQDKRRNQEVTLDASNKETGDSSGKDKSPKAKKKKSNTWVVKPSTNKEVEVKESDKDSSPTVAKSPAKNKSFKANLADFDNAKPSSESAAKKADVNIDPLNIIKVNPKAIKSGFARDFSACNIIDDDEDAEITEDPHLTIAEAFADDDVIGEFRAEKEEENKKSEIPEVEVGMPGWGYWAGHKMQPSQNPRKRRRRIINLPKPPPRLDQNKGRAIIFEEESQSAQAHQIDAIPFPFKSVEDYEKSVRQPVGKVFVPTTASRKLTAPPVVTKLGTVIEPMDSSQLLKTDILKLNK</sequence>
<gene>
    <name evidence="7" type="ORF">BEMITA_LOCUS10984</name>
</gene>
<dbReference type="AlphaFoldDB" id="A0A9P0AIT8"/>
<feature type="compositionally biased region" description="Basic and acidic residues" evidence="6">
    <location>
        <begin position="405"/>
        <end position="419"/>
    </location>
</feature>
<evidence type="ECO:0000256" key="4">
    <source>
        <dbReference type="ARBA" id="ARBA00023242"/>
    </source>
</evidence>
<evidence type="ECO:0000313" key="8">
    <source>
        <dbReference type="Proteomes" id="UP001152759"/>
    </source>
</evidence>
<feature type="compositionally biased region" description="Acidic residues" evidence="6">
    <location>
        <begin position="334"/>
        <end position="347"/>
    </location>
</feature>
<feature type="region of interest" description="Disordered" evidence="6">
    <location>
        <begin position="321"/>
        <end position="360"/>
    </location>
</feature>
<evidence type="ECO:0000256" key="3">
    <source>
        <dbReference type="ARBA" id="ARBA00022553"/>
    </source>
</evidence>
<keyword evidence="5" id="KW-0175">Coiled coil</keyword>
<dbReference type="GO" id="GO:0032040">
    <property type="term" value="C:small-subunit processome"/>
    <property type="evidence" value="ECO:0007669"/>
    <property type="project" value="InterPro"/>
</dbReference>
<reference evidence="7" key="1">
    <citation type="submission" date="2021-12" db="EMBL/GenBank/DDBJ databases">
        <authorList>
            <person name="King R."/>
        </authorList>
    </citation>
    <scope>NUCLEOTIDE SEQUENCE</scope>
</reference>
<feature type="compositionally biased region" description="Basic and acidic residues" evidence="6">
    <location>
        <begin position="351"/>
        <end position="360"/>
    </location>
</feature>
<evidence type="ECO:0000256" key="2">
    <source>
        <dbReference type="ARBA" id="ARBA00007774"/>
    </source>
</evidence>
<feature type="compositionally biased region" description="Polar residues" evidence="6">
    <location>
        <begin position="321"/>
        <end position="331"/>
    </location>
</feature>